<dbReference type="AlphaFoldDB" id="A0A378WZA6"/>
<feature type="region of interest" description="Disordered" evidence="1">
    <location>
        <begin position="1"/>
        <end position="25"/>
    </location>
</feature>
<dbReference type="RefSeq" id="WP_128145365.1">
    <property type="nucleotide sequence ID" value="NZ_JAJFOE010000001.1"/>
</dbReference>
<dbReference type="InterPro" id="IPR013783">
    <property type="entry name" value="Ig-like_fold"/>
</dbReference>
<organism evidence="2 3">
    <name type="scientific">Nocardia africana</name>
    <dbReference type="NCBI Taxonomy" id="134964"/>
    <lineage>
        <taxon>Bacteria</taxon>
        <taxon>Bacillati</taxon>
        <taxon>Actinomycetota</taxon>
        <taxon>Actinomycetes</taxon>
        <taxon>Mycobacteriales</taxon>
        <taxon>Nocardiaceae</taxon>
        <taxon>Nocardia</taxon>
    </lineage>
</organism>
<evidence type="ECO:0008006" key="4">
    <source>
        <dbReference type="Google" id="ProtNLM"/>
    </source>
</evidence>
<evidence type="ECO:0000256" key="1">
    <source>
        <dbReference type="SAM" id="MobiDB-lite"/>
    </source>
</evidence>
<name>A0A378WZA6_9NOCA</name>
<protein>
    <recommendedName>
        <fullName evidence="4">Bacterial Ig-like domain-containing protein</fullName>
    </recommendedName>
</protein>
<gene>
    <name evidence="2" type="ORF">NCTC13184_05196</name>
</gene>
<reference evidence="2 3" key="1">
    <citation type="submission" date="2018-06" db="EMBL/GenBank/DDBJ databases">
        <authorList>
            <consortium name="Pathogen Informatics"/>
            <person name="Doyle S."/>
        </authorList>
    </citation>
    <scope>NUCLEOTIDE SEQUENCE [LARGE SCALE GENOMIC DNA]</scope>
    <source>
        <strain evidence="2 3">NCTC13184</strain>
    </source>
</reference>
<dbReference type="OrthoDB" id="4549707at2"/>
<dbReference type="Proteomes" id="UP000255082">
    <property type="component" value="Unassembled WGS sequence"/>
</dbReference>
<accession>A0A378WZA6</accession>
<sequence length="169" mass="16532">MSGFRVSRGSSQVFPGSAPSSGRARRARTRAGFAVATGALMGALLPVVAAAPAGATVAPTIAVSMSGSALSPVSGALVGCAQNAVATLRNPDGSPVTHGTVDFFSHLSGISGNIVGTAPVVNGVASIGWVPDRPGEHVVSAVYYDGLPELSPVAGYTIVTTASLGGACV</sequence>
<proteinExistence type="predicted"/>
<evidence type="ECO:0000313" key="2">
    <source>
        <dbReference type="EMBL" id="SUA46666.1"/>
    </source>
</evidence>
<dbReference type="Gene3D" id="2.60.40.10">
    <property type="entry name" value="Immunoglobulins"/>
    <property type="match status" value="1"/>
</dbReference>
<dbReference type="EMBL" id="UGRU01000001">
    <property type="protein sequence ID" value="SUA46666.1"/>
    <property type="molecule type" value="Genomic_DNA"/>
</dbReference>
<evidence type="ECO:0000313" key="3">
    <source>
        <dbReference type="Proteomes" id="UP000255082"/>
    </source>
</evidence>
<dbReference type="GO" id="GO:0005975">
    <property type="term" value="P:carbohydrate metabolic process"/>
    <property type="evidence" value="ECO:0007669"/>
    <property type="project" value="UniProtKB-ARBA"/>
</dbReference>